<accession>X1GR56</accession>
<reference evidence="1" key="1">
    <citation type="journal article" date="2014" name="Front. Microbiol.">
        <title>High frequency of phylogenetically diverse reductive dehalogenase-homologous genes in deep subseafloor sedimentary metagenomes.</title>
        <authorList>
            <person name="Kawai M."/>
            <person name="Futagami T."/>
            <person name="Toyoda A."/>
            <person name="Takaki Y."/>
            <person name="Nishi S."/>
            <person name="Hori S."/>
            <person name="Arai W."/>
            <person name="Tsubouchi T."/>
            <person name="Morono Y."/>
            <person name="Uchiyama I."/>
            <person name="Ito T."/>
            <person name="Fujiyama A."/>
            <person name="Inagaki F."/>
            <person name="Takami H."/>
        </authorList>
    </citation>
    <scope>NUCLEOTIDE SEQUENCE</scope>
    <source>
        <strain evidence="1">Expedition CK06-06</strain>
    </source>
</reference>
<dbReference type="EMBL" id="BARU01024010">
    <property type="protein sequence ID" value="GAH59677.1"/>
    <property type="molecule type" value="Genomic_DNA"/>
</dbReference>
<evidence type="ECO:0000313" key="1">
    <source>
        <dbReference type="EMBL" id="GAH59677.1"/>
    </source>
</evidence>
<dbReference type="AlphaFoldDB" id="X1GR56"/>
<comment type="caution">
    <text evidence="1">The sequence shown here is derived from an EMBL/GenBank/DDBJ whole genome shotgun (WGS) entry which is preliminary data.</text>
</comment>
<sequence>MIEFENIKTTTKDKDINFKDKLTLFFLSIIGNFNDKILASFSKPMDARIEIGIIE</sequence>
<organism evidence="1">
    <name type="scientific">marine sediment metagenome</name>
    <dbReference type="NCBI Taxonomy" id="412755"/>
    <lineage>
        <taxon>unclassified sequences</taxon>
        <taxon>metagenomes</taxon>
        <taxon>ecological metagenomes</taxon>
    </lineage>
</organism>
<name>X1GR56_9ZZZZ</name>
<proteinExistence type="predicted"/>
<protein>
    <submittedName>
        <fullName evidence="1">Uncharacterized protein</fullName>
    </submittedName>
</protein>
<gene>
    <name evidence="1" type="ORF">S03H2_38895</name>
</gene>